<accession>A0AAV2S1T7</accession>
<evidence type="ECO:0000256" key="1">
    <source>
        <dbReference type="SAM" id="Coils"/>
    </source>
</evidence>
<dbReference type="EMBL" id="CAXKWB010042443">
    <property type="protein sequence ID" value="CAL4157874.1"/>
    <property type="molecule type" value="Genomic_DNA"/>
</dbReference>
<feature type="non-terminal residue" evidence="2">
    <location>
        <position position="1"/>
    </location>
</feature>
<keyword evidence="3" id="KW-1185">Reference proteome</keyword>
<feature type="non-terminal residue" evidence="2">
    <location>
        <position position="217"/>
    </location>
</feature>
<dbReference type="Proteomes" id="UP001497623">
    <property type="component" value="Unassembled WGS sequence"/>
</dbReference>
<protein>
    <recommendedName>
        <fullName evidence="4">Viral A-type inclusion protein</fullName>
    </recommendedName>
</protein>
<organism evidence="2 3">
    <name type="scientific">Meganyctiphanes norvegica</name>
    <name type="common">Northern krill</name>
    <name type="synonym">Thysanopoda norvegica</name>
    <dbReference type="NCBI Taxonomy" id="48144"/>
    <lineage>
        <taxon>Eukaryota</taxon>
        <taxon>Metazoa</taxon>
        <taxon>Ecdysozoa</taxon>
        <taxon>Arthropoda</taxon>
        <taxon>Crustacea</taxon>
        <taxon>Multicrustacea</taxon>
        <taxon>Malacostraca</taxon>
        <taxon>Eumalacostraca</taxon>
        <taxon>Eucarida</taxon>
        <taxon>Euphausiacea</taxon>
        <taxon>Euphausiidae</taxon>
        <taxon>Meganyctiphanes</taxon>
    </lineage>
</organism>
<sequence>VRRNSPKYARLYGLLNLEINRNGNLENIKKRGSYNTSIETGELQQLQDREKEDSDLQQQLQDKITEVNELNQQLQDKNKELQDKAKENEDLQQRLRDKDLEIGHLNTQLQEKDKNKVKELQNRSMNWSSQLVKSVLENETDSKMPESNKNEISKSEAYRILHILRDEKEPNAIIDTTSDIRDEYKEQIFANGQDVFNVLFTLMGMHPVDKTVQVVGM</sequence>
<evidence type="ECO:0000313" key="2">
    <source>
        <dbReference type="EMBL" id="CAL4157874.1"/>
    </source>
</evidence>
<keyword evidence="1" id="KW-0175">Coiled coil</keyword>
<reference evidence="2 3" key="1">
    <citation type="submission" date="2024-05" db="EMBL/GenBank/DDBJ databases">
        <authorList>
            <person name="Wallberg A."/>
        </authorList>
    </citation>
    <scope>NUCLEOTIDE SEQUENCE [LARGE SCALE GENOMIC DNA]</scope>
</reference>
<name>A0AAV2S1T7_MEGNR</name>
<comment type="caution">
    <text evidence="2">The sequence shown here is derived from an EMBL/GenBank/DDBJ whole genome shotgun (WGS) entry which is preliminary data.</text>
</comment>
<gene>
    <name evidence="2" type="ORF">MNOR_LOCUS31997</name>
</gene>
<feature type="coiled-coil region" evidence="1">
    <location>
        <begin position="43"/>
        <end position="108"/>
    </location>
</feature>
<evidence type="ECO:0000313" key="3">
    <source>
        <dbReference type="Proteomes" id="UP001497623"/>
    </source>
</evidence>
<evidence type="ECO:0008006" key="4">
    <source>
        <dbReference type="Google" id="ProtNLM"/>
    </source>
</evidence>
<dbReference type="AlphaFoldDB" id="A0AAV2S1T7"/>
<proteinExistence type="predicted"/>